<dbReference type="PANTHER" id="PTHR37816">
    <property type="entry name" value="YALI0E33011P"/>
    <property type="match status" value="1"/>
</dbReference>
<protein>
    <submittedName>
        <fullName evidence="1">AAA family ATPase</fullName>
    </submittedName>
</protein>
<proteinExistence type="predicted"/>
<evidence type="ECO:0000313" key="2">
    <source>
        <dbReference type="Proteomes" id="UP000320216"/>
    </source>
</evidence>
<dbReference type="KEGG" id="huw:FPZ11_03360"/>
<dbReference type="Gene3D" id="3.40.50.300">
    <property type="entry name" value="P-loop containing nucleotide triphosphate hydrolases"/>
    <property type="match status" value="1"/>
</dbReference>
<dbReference type="SUPFAM" id="SSF52540">
    <property type="entry name" value="P-loop containing nucleoside triphosphate hydrolases"/>
    <property type="match status" value="1"/>
</dbReference>
<dbReference type="InterPro" id="IPR027417">
    <property type="entry name" value="P-loop_NTPase"/>
</dbReference>
<dbReference type="EMBL" id="CP042305">
    <property type="protein sequence ID" value="QDZ13947.1"/>
    <property type="molecule type" value="Genomic_DNA"/>
</dbReference>
<keyword evidence="2" id="KW-1185">Reference proteome</keyword>
<gene>
    <name evidence="1" type="ORF">FPZ11_03360</name>
</gene>
<accession>A0A5B8LZZ2</accession>
<evidence type="ECO:0000313" key="1">
    <source>
        <dbReference type="EMBL" id="QDZ13947.1"/>
    </source>
</evidence>
<dbReference type="OrthoDB" id="3199600at2"/>
<dbReference type="Proteomes" id="UP000320216">
    <property type="component" value="Chromosome"/>
</dbReference>
<dbReference type="AlphaFoldDB" id="A0A5B8LZZ2"/>
<reference evidence="1 2" key="1">
    <citation type="submission" date="2019-07" db="EMBL/GenBank/DDBJ databases">
        <title>Full genome sequence of Humibacter sp. WJ7-1.</title>
        <authorList>
            <person name="Im W.-T."/>
        </authorList>
    </citation>
    <scope>NUCLEOTIDE SEQUENCE [LARGE SCALE GENOMIC DNA]</scope>
    <source>
        <strain evidence="1 2">WJ7-1</strain>
    </source>
</reference>
<organism evidence="1 2">
    <name type="scientific">Humibacter ginsenosidimutans</name>
    <dbReference type="NCBI Taxonomy" id="2599293"/>
    <lineage>
        <taxon>Bacteria</taxon>
        <taxon>Bacillati</taxon>
        <taxon>Actinomycetota</taxon>
        <taxon>Actinomycetes</taxon>
        <taxon>Micrococcales</taxon>
        <taxon>Microbacteriaceae</taxon>
        <taxon>Humibacter</taxon>
    </lineage>
</organism>
<name>A0A5B8LZZ2_9MICO</name>
<dbReference type="RefSeq" id="WP_146318365.1">
    <property type="nucleotide sequence ID" value="NZ_CP042305.1"/>
</dbReference>
<dbReference type="InterPro" id="IPR052922">
    <property type="entry name" value="Cytidylate_Kinase-2"/>
</dbReference>
<sequence length="189" mass="21617">MLTASSPLPSRPQRILVAGGSGSGKSTLAARIAEVTGYPYQEIDALYHGPDWTPRLSFHDEVDAFTALPSWVMEWQYTSVRSLLAERADLMVWLDLSRRVVMRQVVRRTVTRARRGTELWNGNVEPPLRTIFTDEDHIIRWAWRTHRDWADRVTEAERDAQPLTVVRLRSRVEVDAWPTGPLHDAFTAG</sequence>
<dbReference type="PANTHER" id="PTHR37816:SF1">
    <property type="entry name" value="TOXIN"/>
    <property type="match status" value="1"/>
</dbReference>